<dbReference type="OrthoDB" id="852297at2759"/>
<feature type="region of interest" description="Disordered" evidence="1">
    <location>
        <begin position="95"/>
        <end position="121"/>
    </location>
</feature>
<comment type="caution">
    <text evidence="3">The sequence shown here is derived from an EMBL/GenBank/DDBJ whole genome shotgun (WGS) entry which is preliminary data.</text>
</comment>
<accession>A0A5A7QC16</accession>
<feature type="non-terminal residue" evidence="3">
    <location>
        <position position="1"/>
    </location>
</feature>
<feature type="compositionally biased region" description="Basic and acidic residues" evidence="1">
    <location>
        <begin position="104"/>
        <end position="116"/>
    </location>
</feature>
<reference evidence="4" key="1">
    <citation type="journal article" date="2019" name="Curr. Biol.">
        <title>Genome Sequence of Striga asiatica Provides Insight into the Evolution of Plant Parasitism.</title>
        <authorList>
            <person name="Yoshida S."/>
            <person name="Kim S."/>
            <person name="Wafula E.K."/>
            <person name="Tanskanen J."/>
            <person name="Kim Y.M."/>
            <person name="Honaas L."/>
            <person name="Yang Z."/>
            <person name="Spallek T."/>
            <person name="Conn C.E."/>
            <person name="Ichihashi Y."/>
            <person name="Cheong K."/>
            <person name="Cui S."/>
            <person name="Der J.P."/>
            <person name="Gundlach H."/>
            <person name="Jiao Y."/>
            <person name="Hori C."/>
            <person name="Ishida J.K."/>
            <person name="Kasahara H."/>
            <person name="Kiba T."/>
            <person name="Kim M.S."/>
            <person name="Koo N."/>
            <person name="Laohavisit A."/>
            <person name="Lee Y.H."/>
            <person name="Lumba S."/>
            <person name="McCourt P."/>
            <person name="Mortimer J.C."/>
            <person name="Mutuku J.M."/>
            <person name="Nomura T."/>
            <person name="Sasaki-Sekimoto Y."/>
            <person name="Seto Y."/>
            <person name="Wang Y."/>
            <person name="Wakatake T."/>
            <person name="Sakakibara H."/>
            <person name="Demura T."/>
            <person name="Yamaguchi S."/>
            <person name="Yoneyama K."/>
            <person name="Manabe R.I."/>
            <person name="Nelson D.C."/>
            <person name="Schulman A.H."/>
            <person name="Timko M.P."/>
            <person name="dePamphilis C.W."/>
            <person name="Choi D."/>
            <person name="Shirasu K."/>
        </authorList>
    </citation>
    <scope>NUCLEOTIDE SEQUENCE [LARGE SCALE GENOMIC DNA]</scope>
    <source>
        <strain evidence="4">cv. UVA1</strain>
    </source>
</reference>
<evidence type="ECO:0000256" key="2">
    <source>
        <dbReference type="SAM" id="Phobius"/>
    </source>
</evidence>
<protein>
    <submittedName>
        <fullName evidence="3">Uncharacterized protein</fullName>
    </submittedName>
</protein>
<organism evidence="3 4">
    <name type="scientific">Striga asiatica</name>
    <name type="common">Asiatic witchweed</name>
    <name type="synonym">Buchnera asiatica</name>
    <dbReference type="NCBI Taxonomy" id="4170"/>
    <lineage>
        <taxon>Eukaryota</taxon>
        <taxon>Viridiplantae</taxon>
        <taxon>Streptophyta</taxon>
        <taxon>Embryophyta</taxon>
        <taxon>Tracheophyta</taxon>
        <taxon>Spermatophyta</taxon>
        <taxon>Magnoliopsida</taxon>
        <taxon>eudicotyledons</taxon>
        <taxon>Gunneridae</taxon>
        <taxon>Pentapetalae</taxon>
        <taxon>asterids</taxon>
        <taxon>lamiids</taxon>
        <taxon>Lamiales</taxon>
        <taxon>Orobanchaceae</taxon>
        <taxon>Buchnereae</taxon>
        <taxon>Striga</taxon>
    </lineage>
</organism>
<keyword evidence="2" id="KW-0472">Membrane</keyword>
<evidence type="ECO:0000256" key="1">
    <source>
        <dbReference type="SAM" id="MobiDB-lite"/>
    </source>
</evidence>
<gene>
    <name evidence="3" type="ORF">STAS_19393</name>
</gene>
<feature type="transmembrane region" description="Helical" evidence="2">
    <location>
        <begin position="72"/>
        <end position="94"/>
    </location>
</feature>
<dbReference type="Proteomes" id="UP000325081">
    <property type="component" value="Unassembled WGS sequence"/>
</dbReference>
<keyword evidence="2" id="KW-1133">Transmembrane helix</keyword>
<proteinExistence type="predicted"/>
<sequence length="146" mass="17056">ICPNINTILEKHLSHVSDCMPITCDDMHYQIKCYDGSQFTVDLEKIAILAKKLVPIDFVDGYYSQERYRNSIIMEACLFIPLYLPTLGGVWQAFKGKKKRARRDSKERKKEKREASNEIEEATTNCEMQTIWLGWAQFKNLSEKKE</sequence>
<keyword evidence="2" id="KW-0812">Transmembrane</keyword>
<name>A0A5A7QC16_STRAF</name>
<dbReference type="AlphaFoldDB" id="A0A5A7QC16"/>
<keyword evidence="4" id="KW-1185">Reference proteome</keyword>
<dbReference type="EMBL" id="BKCP01006404">
    <property type="protein sequence ID" value="GER42594.1"/>
    <property type="molecule type" value="Genomic_DNA"/>
</dbReference>
<evidence type="ECO:0000313" key="3">
    <source>
        <dbReference type="EMBL" id="GER42594.1"/>
    </source>
</evidence>
<evidence type="ECO:0000313" key="4">
    <source>
        <dbReference type="Proteomes" id="UP000325081"/>
    </source>
</evidence>